<sequence>MRAQNHPLIHNPTLPTLQNFEDPIDQTNLYYLNGASQERIVYPFTQRNKDKTKNQIRNKYLDPENNKKMAFFEQLQKHQQYQAKIDKTVQYISSSKKEPIQQSVSSNKGLYKNTSFKGSERNRNLSQRTDLTPQSVKEQCIIEEIVQNQDLISKQKGLLEKVQDLKKLKLLKQYKFNHYYLPGVGKSPYIFNDTHSKCTNPGYSRNIEGGKFFTR</sequence>
<feature type="region of interest" description="Disordered" evidence="1">
    <location>
        <begin position="102"/>
        <end position="130"/>
    </location>
</feature>
<reference evidence="2 4" key="1">
    <citation type="journal article" date="2004" name="Curr. Biol.">
        <title>High coding density on the largest Paramecium tetraurelia somatic chromosome.</title>
        <authorList>
            <person name="Zagulski M."/>
            <person name="Nowak J.K."/>
            <person name="Le Mouel A."/>
            <person name="Nowacki M."/>
            <person name="Migdalski A."/>
            <person name="Gromadka R."/>
            <person name="Noel B."/>
            <person name="Blanc I."/>
            <person name="Dessen P."/>
            <person name="Wincker P."/>
            <person name="Keller A.M."/>
            <person name="Cohen J."/>
            <person name="Meyer E."/>
            <person name="Sperling L."/>
        </authorList>
    </citation>
    <scope>NUCLEOTIDE SEQUENCE [LARGE SCALE GENOMIC DNA]</scope>
    <source>
        <strain evidence="2 4">Stock d4-2</strain>
    </source>
</reference>
<dbReference type="OMA" id="DTHSKCT"/>
<reference evidence="3" key="3">
    <citation type="submission" date="2006-03" db="EMBL/GenBank/DDBJ databases">
        <authorList>
            <consortium name="Genoscope"/>
        </authorList>
    </citation>
    <scope>NUCLEOTIDE SEQUENCE</scope>
    <source>
        <strain evidence="3">Stock d4-2</strain>
    </source>
</reference>
<dbReference type="KEGG" id="ptm:PTMB.73"/>
<organism evidence="2 4">
    <name type="scientific">Paramecium tetraurelia</name>
    <dbReference type="NCBI Taxonomy" id="5888"/>
    <lineage>
        <taxon>Eukaryota</taxon>
        <taxon>Sar</taxon>
        <taxon>Alveolata</taxon>
        <taxon>Ciliophora</taxon>
        <taxon>Intramacronucleata</taxon>
        <taxon>Oligohymenophorea</taxon>
        <taxon>Peniculida</taxon>
        <taxon>Parameciidae</taxon>
        <taxon>Paramecium</taxon>
    </lineage>
</organism>
<keyword evidence="4" id="KW-1185">Reference proteome</keyword>
<feature type="compositionally biased region" description="Polar residues" evidence="1">
    <location>
        <begin position="102"/>
        <end position="117"/>
    </location>
</feature>
<dbReference type="AlphaFoldDB" id="Q6BGF0"/>
<dbReference type="GeneID" id="5009219"/>
<dbReference type="KEGG" id="ptm:GSPATT00000472001"/>
<dbReference type="EMBL" id="CT867985">
    <property type="protein sequence ID" value="CAK56037.1"/>
    <property type="molecule type" value="Genomic_DNA"/>
</dbReference>
<dbReference type="OrthoDB" id="308135at2759"/>
<dbReference type="GeneID" id="79574011"/>
<proteinExistence type="predicted"/>
<dbReference type="HOGENOM" id="CLU_1252754_0_0_1"/>
<dbReference type="EMBL" id="CR548612">
    <property type="protein sequence ID" value="CAH03270.1"/>
    <property type="molecule type" value="Genomic_DNA"/>
</dbReference>
<reference evidence="3 4" key="2">
    <citation type="journal article" date="2006" name="Nature">
        <title>Global trends of whole-genome duplications revealed by the ciliate Paramecium tetraurelia.</title>
        <authorList>
            <consortium name="Genoscope"/>
            <person name="Aury J.-M."/>
            <person name="Jaillon O."/>
            <person name="Duret L."/>
            <person name="Noel B."/>
            <person name="Jubin C."/>
            <person name="Porcel B.M."/>
            <person name="Segurens B."/>
            <person name="Daubin V."/>
            <person name="Anthouard V."/>
            <person name="Aiach N."/>
            <person name="Arnaiz O."/>
            <person name="Billaut A."/>
            <person name="Beisson J."/>
            <person name="Blanc I."/>
            <person name="Bouhouche K."/>
            <person name="Camara F."/>
            <person name="Duharcourt S."/>
            <person name="Guigo R."/>
            <person name="Gogendeau D."/>
            <person name="Katinka M."/>
            <person name="Keller A.-M."/>
            <person name="Kissmehl R."/>
            <person name="Klotz C."/>
            <person name="Koll F."/>
            <person name="Le Moue A."/>
            <person name="Lepere C."/>
            <person name="Malinsky S."/>
            <person name="Nowacki M."/>
            <person name="Nowak J.K."/>
            <person name="Plattner H."/>
            <person name="Poulain J."/>
            <person name="Ruiz F."/>
            <person name="Serrano V."/>
            <person name="Zagulski M."/>
            <person name="Dessen P."/>
            <person name="Betermier M."/>
            <person name="Weissenbach J."/>
            <person name="Scarpelli C."/>
            <person name="Schachter V."/>
            <person name="Sperling L."/>
            <person name="Meyer E."/>
            <person name="Cohen J."/>
            <person name="Wincker P."/>
        </authorList>
    </citation>
    <scope>NUCLEOTIDE SEQUENCE [LARGE SCALE GENOMIC DNA]</scope>
    <source>
        <strain evidence="3 4">Stock d4-2</strain>
    </source>
</reference>
<protein>
    <submittedName>
        <fullName evidence="3">Chromosome undetermined scaffold_1, whole genome shotgun sequence</fullName>
    </submittedName>
</protein>
<dbReference type="RefSeq" id="XP_001423435.1">
    <property type="nucleotide sequence ID" value="XM_001423398.1"/>
</dbReference>
<name>Q6BGF0_PARTE</name>
<reference evidence="2" key="4">
    <citation type="submission" date="2006-11" db="EMBL/GenBank/DDBJ databases">
        <title>Paramecium megabase sequencing project.</title>
        <authorList>
            <person name="Nowak J.K."/>
            <person name="Migdalski A."/>
            <person name="Gromadka R."/>
            <person name="Zagulski M."/>
        </authorList>
    </citation>
    <scope>NUCLEOTIDE SEQUENCE</scope>
    <source>
        <strain evidence="2">Stock d4-2</strain>
    </source>
</reference>
<dbReference type="Proteomes" id="UP000000600">
    <property type="component" value="Unassembled WGS sequence"/>
</dbReference>
<evidence type="ECO:0000313" key="4">
    <source>
        <dbReference type="Proteomes" id="UP000000600"/>
    </source>
</evidence>
<gene>
    <name evidence="3" type="ORF">GSPATT00000472001</name>
    <name evidence="2" type="ORF">PTMB.73</name>
</gene>
<evidence type="ECO:0000313" key="3">
    <source>
        <dbReference type="EMBL" id="CAK56037.1"/>
    </source>
</evidence>
<evidence type="ECO:0000313" key="2">
    <source>
        <dbReference type="EMBL" id="CAH03270.1"/>
    </source>
</evidence>
<dbReference type="InParanoid" id="Q6BGF0"/>
<dbReference type="RefSeq" id="XP_001346897.1">
    <property type="nucleotide sequence ID" value="XM_001346861.1"/>
</dbReference>
<evidence type="ECO:0000256" key="1">
    <source>
        <dbReference type="SAM" id="MobiDB-lite"/>
    </source>
</evidence>
<accession>Q6BGF0</accession>